<reference evidence="2" key="1">
    <citation type="submission" date="2020-05" db="EMBL/GenBank/DDBJ databases">
        <title>WGS assembly of Panicum virgatum.</title>
        <authorList>
            <person name="Lovell J.T."/>
            <person name="Jenkins J."/>
            <person name="Shu S."/>
            <person name="Juenger T.E."/>
            <person name="Schmutz J."/>
        </authorList>
    </citation>
    <scope>NUCLEOTIDE SEQUENCE</scope>
    <source>
        <strain evidence="2">AP13</strain>
    </source>
</reference>
<comment type="caution">
    <text evidence="2">The sequence shown here is derived from an EMBL/GenBank/DDBJ whole genome shotgun (WGS) entry which is preliminary data.</text>
</comment>
<accession>A0A8T0PF07</accession>
<evidence type="ECO:0000313" key="2">
    <source>
        <dbReference type="EMBL" id="KAG2560701.1"/>
    </source>
</evidence>
<name>A0A8T0PF07_PANVG</name>
<evidence type="ECO:0000313" key="3">
    <source>
        <dbReference type="Proteomes" id="UP000823388"/>
    </source>
</evidence>
<protein>
    <submittedName>
        <fullName evidence="2">Uncharacterized protein</fullName>
    </submittedName>
</protein>
<organism evidence="2 3">
    <name type="scientific">Panicum virgatum</name>
    <name type="common">Blackwell switchgrass</name>
    <dbReference type="NCBI Taxonomy" id="38727"/>
    <lineage>
        <taxon>Eukaryota</taxon>
        <taxon>Viridiplantae</taxon>
        <taxon>Streptophyta</taxon>
        <taxon>Embryophyta</taxon>
        <taxon>Tracheophyta</taxon>
        <taxon>Spermatophyta</taxon>
        <taxon>Magnoliopsida</taxon>
        <taxon>Liliopsida</taxon>
        <taxon>Poales</taxon>
        <taxon>Poaceae</taxon>
        <taxon>PACMAD clade</taxon>
        <taxon>Panicoideae</taxon>
        <taxon>Panicodae</taxon>
        <taxon>Paniceae</taxon>
        <taxon>Panicinae</taxon>
        <taxon>Panicum</taxon>
        <taxon>Panicum sect. Hiantes</taxon>
    </lineage>
</organism>
<dbReference type="Proteomes" id="UP000823388">
    <property type="component" value="Chromosome 8K"/>
</dbReference>
<keyword evidence="3" id="KW-1185">Reference proteome</keyword>
<proteinExistence type="predicted"/>
<sequence length="233" mass="25547">MTPAQRFSLPCYEPPASTHHRVTPDLHKPAGEPAAVRRTPVSPFCRRVATLFPSSCTNPSHAGHKATSWTSPASKPSLAMAVPCTWPRERDAPSVPGLIVALMPRSSAPWPRHDAHDRLARTRTLPWPQPRGHATRREPMPSPARAAQNRAAALLLPSTPRRAHVRPRERAMRSWAGASLARPSSAWPPRNRRRTLASLCTTTAADAAMPRECLCQSAATYRRAPAVHTLNHA</sequence>
<dbReference type="AlphaFoldDB" id="A0A8T0PF07"/>
<dbReference type="EMBL" id="CM029051">
    <property type="protein sequence ID" value="KAG2560701.1"/>
    <property type="molecule type" value="Genomic_DNA"/>
</dbReference>
<gene>
    <name evidence="2" type="ORF">PVAP13_8KG295984</name>
</gene>
<feature type="region of interest" description="Disordered" evidence="1">
    <location>
        <begin position="1"/>
        <end position="21"/>
    </location>
</feature>
<evidence type="ECO:0000256" key="1">
    <source>
        <dbReference type="SAM" id="MobiDB-lite"/>
    </source>
</evidence>